<evidence type="ECO:0000256" key="2">
    <source>
        <dbReference type="SAM" id="MobiDB-lite"/>
    </source>
</evidence>
<dbReference type="Proteomes" id="UP000186817">
    <property type="component" value="Unassembled WGS sequence"/>
</dbReference>
<protein>
    <submittedName>
        <fullName evidence="3">Uncharacterized protein</fullName>
    </submittedName>
</protein>
<name>A0A1Q9E9V5_SYMMI</name>
<keyword evidence="4" id="KW-1185">Reference proteome</keyword>
<comment type="caution">
    <text evidence="3">The sequence shown here is derived from an EMBL/GenBank/DDBJ whole genome shotgun (WGS) entry which is preliminary data.</text>
</comment>
<feature type="compositionally biased region" description="Polar residues" evidence="2">
    <location>
        <begin position="673"/>
        <end position="694"/>
    </location>
</feature>
<dbReference type="EMBL" id="LSRX01000216">
    <property type="protein sequence ID" value="OLQ04192.1"/>
    <property type="molecule type" value="Genomic_DNA"/>
</dbReference>
<proteinExistence type="predicted"/>
<feature type="region of interest" description="Disordered" evidence="2">
    <location>
        <begin position="1"/>
        <end position="25"/>
    </location>
</feature>
<feature type="coiled-coil region" evidence="1">
    <location>
        <begin position="499"/>
        <end position="526"/>
    </location>
</feature>
<feature type="compositionally biased region" description="Low complexity" evidence="2">
    <location>
        <begin position="654"/>
        <end position="663"/>
    </location>
</feature>
<dbReference type="AlphaFoldDB" id="A0A1Q9E9V5"/>
<reference evidence="3 4" key="1">
    <citation type="submission" date="2016-02" db="EMBL/GenBank/DDBJ databases">
        <title>Genome analysis of coral dinoflagellate symbionts highlights evolutionary adaptations to a symbiotic lifestyle.</title>
        <authorList>
            <person name="Aranda M."/>
            <person name="Li Y."/>
            <person name="Liew Y.J."/>
            <person name="Baumgarten S."/>
            <person name="Simakov O."/>
            <person name="Wilson M."/>
            <person name="Piel J."/>
            <person name="Ashoor H."/>
            <person name="Bougouffa S."/>
            <person name="Bajic V.B."/>
            <person name="Ryu T."/>
            <person name="Ravasi T."/>
            <person name="Bayer T."/>
            <person name="Micklem G."/>
            <person name="Kim H."/>
            <person name="Bhak J."/>
            <person name="Lajeunesse T.C."/>
            <person name="Voolstra C.R."/>
        </authorList>
    </citation>
    <scope>NUCLEOTIDE SEQUENCE [LARGE SCALE GENOMIC DNA]</scope>
    <source>
        <strain evidence="3 4">CCMP2467</strain>
    </source>
</reference>
<gene>
    <name evidence="3" type="ORF">AK812_SmicGene12752</name>
</gene>
<keyword evidence="1" id="KW-0175">Coiled coil</keyword>
<dbReference type="OrthoDB" id="434643at2759"/>
<accession>A0A1Q9E9V5</accession>
<sequence>MWAYANGSNEGAEGSTPWSTDRQGHQEWMEERMDRLTQMVLRQEQTLSALRQDLMLYLFVRNGEQGMIPVLCQAAEKWRNLKEEAPEKLGYSLKLAMFKQLMITLQERLTETSKSSQAMDHAKSLNWVDPEGCWRILKWNGAKQNLEIDPSVQAASTENLLSQIVQVRKAISETSLIRFKSIRRLTEEVKTEWVTFQIFVSLRQEGSPIWSALTSWIGQAAFHTIGCRLRRDRPQYDALAASFGSTVPTHDGRTVITLCMCQYLRQIIPLRYILPDMRRTSEKATKDTEEVDEALEMCLQLMAKIPVGRIVLACACSGTGSHFFMRTADYSKAFVPMQGANIPEQLATVTFAAMAYLPLQTPASTTATSILQEMPAKGITLFLILLNFGWWMRMCCLRRSRTIQTATPAPGWGKRMLGRKALDTTGKGIDATRNPATVDAESNTTTTLAMLSLLEDMKKSIDNSLQEHQAKSASTLAAAVKKEIAGLLNQRPPASVADIKAISLEIQNVRSELDMVRSEMAEMKKVLSDTHQSTLDARVEAKTEVDRLENAFTSYDAKFDSEMAYINQRLDELHVKADKTKDDIRDIHMIVPYQQNLQRVVDDVLWHAQQISHGCRQMDESVGKALENTRLVGEACEYVKEALGELLSRLLPATTTSSSRPTSQAHMPPPQHCPNTGSGQASTDNPSSGTGQVPINLTSALRFKAPTGKSATFYACTSGLWRSLCTPAAVDS</sequence>
<evidence type="ECO:0000313" key="4">
    <source>
        <dbReference type="Proteomes" id="UP000186817"/>
    </source>
</evidence>
<feature type="region of interest" description="Disordered" evidence="2">
    <location>
        <begin position="654"/>
        <end position="694"/>
    </location>
</feature>
<evidence type="ECO:0000256" key="1">
    <source>
        <dbReference type="SAM" id="Coils"/>
    </source>
</evidence>
<organism evidence="3 4">
    <name type="scientific">Symbiodinium microadriaticum</name>
    <name type="common">Dinoflagellate</name>
    <name type="synonym">Zooxanthella microadriatica</name>
    <dbReference type="NCBI Taxonomy" id="2951"/>
    <lineage>
        <taxon>Eukaryota</taxon>
        <taxon>Sar</taxon>
        <taxon>Alveolata</taxon>
        <taxon>Dinophyceae</taxon>
        <taxon>Suessiales</taxon>
        <taxon>Symbiodiniaceae</taxon>
        <taxon>Symbiodinium</taxon>
    </lineage>
</organism>
<evidence type="ECO:0000313" key="3">
    <source>
        <dbReference type="EMBL" id="OLQ04192.1"/>
    </source>
</evidence>